<dbReference type="InterPro" id="IPR003832">
    <property type="entry name" value="DUF212"/>
</dbReference>
<dbReference type="GeneID" id="77467793"/>
<keyword evidence="1" id="KW-0472">Membrane</keyword>
<name>A0ABM6U3Y7_FUSVA</name>
<dbReference type="Pfam" id="PF02681">
    <property type="entry name" value="DUF212"/>
    <property type="match status" value="1"/>
</dbReference>
<accession>A0ABM6U3Y7</accession>
<gene>
    <name evidence="2" type="ORF">C4N18_07280</name>
</gene>
<dbReference type="Proteomes" id="UP000241238">
    <property type="component" value="Chromosome"/>
</dbReference>
<evidence type="ECO:0000256" key="1">
    <source>
        <dbReference type="SAM" id="Phobius"/>
    </source>
</evidence>
<feature type="transmembrane region" description="Helical" evidence="1">
    <location>
        <begin position="139"/>
        <end position="159"/>
    </location>
</feature>
<dbReference type="PANTHER" id="PTHR31446:SF29">
    <property type="entry name" value="ACID PHOSPHATASE_VANADIUM-DEPENDENT HALOPEROXIDASE-RELATED PROTEIN"/>
    <property type="match status" value="1"/>
</dbReference>
<feature type="transmembrane region" description="Helical" evidence="1">
    <location>
        <begin position="12"/>
        <end position="32"/>
    </location>
</feature>
<dbReference type="EMBL" id="CP028103">
    <property type="protein sequence ID" value="AVQ31022.1"/>
    <property type="molecule type" value="Genomic_DNA"/>
</dbReference>
<evidence type="ECO:0000313" key="2">
    <source>
        <dbReference type="EMBL" id="AVQ31022.1"/>
    </source>
</evidence>
<dbReference type="RefSeq" id="WP_005950700.1">
    <property type="nucleotide sequence ID" value="NZ_CP028103.1"/>
</dbReference>
<keyword evidence="1" id="KW-1133">Transmembrane helix</keyword>
<reference evidence="3" key="1">
    <citation type="journal article" date="2018" name="MSphere">
        <title>Fusobacterium Genomics Using MinION and Illumina Sequencing Enables Genome Completion and Correction.</title>
        <authorList>
            <person name="Todd S.M."/>
            <person name="Settlage R.E."/>
            <person name="Lahmers K.K."/>
            <person name="Slade D.J."/>
        </authorList>
    </citation>
    <scope>NUCLEOTIDE SEQUENCE [LARGE SCALE GENOMIC DNA]</scope>
    <source>
        <strain evidence="3">ATCC 27725</strain>
    </source>
</reference>
<protein>
    <submittedName>
        <fullName evidence="2">Divergent PAP2 family protein</fullName>
    </submittedName>
</protein>
<keyword evidence="3" id="KW-1185">Reference proteome</keyword>
<organism evidence="2 3">
    <name type="scientific">Fusobacterium varium ATCC 27725</name>
    <dbReference type="NCBI Taxonomy" id="469618"/>
    <lineage>
        <taxon>Bacteria</taxon>
        <taxon>Fusobacteriati</taxon>
        <taxon>Fusobacteriota</taxon>
        <taxon>Fusobacteriia</taxon>
        <taxon>Fusobacteriales</taxon>
        <taxon>Fusobacteriaceae</taxon>
        <taxon>Fusobacterium</taxon>
    </lineage>
</organism>
<evidence type="ECO:0000313" key="3">
    <source>
        <dbReference type="Proteomes" id="UP000241238"/>
    </source>
</evidence>
<sequence length="161" mass="17773">MSPGIIFNNRVLDVVFIAWFIAQFYKVLTLIFKKRKFDITRLWDTGGMPSSHSSTVSCLATCIAIRYGISSDIFAITIIFAGIVMYDSAGIRRAAGKQAGVINSLIEKIPLFIGKAQYNKHFSKEKEAKLKELLGHTPVEVVVGCALGIVIGLIFKIYLQG</sequence>
<keyword evidence="1" id="KW-0812">Transmembrane</keyword>
<proteinExistence type="predicted"/>
<dbReference type="PANTHER" id="PTHR31446">
    <property type="entry name" value="ACID PHOSPHATASE/VANADIUM-DEPENDENT HALOPEROXIDASE-RELATED PROTEIN"/>
    <property type="match status" value="1"/>
</dbReference>